<dbReference type="InterPro" id="IPR017665">
    <property type="entry name" value="Guanylate_kinase"/>
</dbReference>
<dbReference type="Gene3D" id="3.40.50.300">
    <property type="entry name" value="P-loop containing nucleotide triphosphate hydrolases"/>
    <property type="match status" value="1"/>
</dbReference>
<evidence type="ECO:0000313" key="10">
    <source>
        <dbReference type="EMBL" id="OGH89917.1"/>
    </source>
</evidence>
<dbReference type="SUPFAM" id="SSF52540">
    <property type="entry name" value="P-loop containing nucleoside triphosphate hydrolases"/>
    <property type="match status" value="1"/>
</dbReference>
<dbReference type="InterPro" id="IPR008144">
    <property type="entry name" value="Guanylate_kin-like_dom"/>
</dbReference>
<evidence type="ECO:0000256" key="8">
    <source>
        <dbReference type="ARBA" id="ARBA00030128"/>
    </source>
</evidence>
<dbReference type="Pfam" id="PF00625">
    <property type="entry name" value="Guanylate_kin"/>
    <property type="match status" value="1"/>
</dbReference>
<evidence type="ECO:0000256" key="4">
    <source>
        <dbReference type="ARBA" id="ARBA00022679"/>
    </source>
</evidence>
<dbReference type="AlphaFoldDB" id="A0A1F6P184"/>
<dbReference type="InterPro" id="IPR008145">
    <property type="entry name" value="GK/Ca_channel_bsu"/>
</dbReference>
<dbReference type="GO" id="GO:0005524">
    <property type="term" value="F:ATP binding"/>
    <property type="evidence" value="ECO:0007669"/>
    <property type="project" value="UniProtKB-KW"/>
</dbReference>
<dbReference type="SMART" id="SM00072">
    <property type="entry name" value="GuKc"/>
    <property type="match status" value="1"/>
</dbReference>
<evidence type="ECO:0000313" key="11">
    <source>
        <dbReference type="Proteomes" id="UP000178490"/>
    </source>
</evidence>
<name>A0A1F6P184_9BACT</name>
<keyword evidence="6 10" id="KW-0418">Kinase</keyword>
<keyword evidence="7" id="KW-0067">ATP-binding</keyword>
<protein>
    <recommendedName>
        <fullName evidence="3">Guanylate kinase</fullName>
        <ecNumber evidence="2">2.7.4.8</ecNumber>
    </recommendedName>
    <alternativeName>
        <fullName evidence="8">GMP kinase</fullName>
    </alternativeName>
</protein>
<dbReference type="PROSITE" id="PS00856">
    <property type="entry name" value="GUANYLATE_KINASE_1"/>
    <property type="match status" value="1"/>
</dbReference>
<dbReference type="PROSITE" id="PS50052">
    <property type="entry name" value="GUANYLATE_KINASE_2"/>
    <property type="match status" value="1"/>
</dbReference>
<dbReference type="PANTHER" id="PTHR23117:SF13">
    <property type="entry name" value="GUANYLATE KINASE"/>
    <property type="match status" value="1"/>
</dbReference>
<dbReference type="Gene3D" id="3.30.63.10">
    <property type="entry name" value="Guanylate Kinase phosphate binding domain"/>
    <property type="match status" value="1"/>
</dbReference>
<keyword evidence="5" id="KW-0547">Nucleotide-binding</keyword>
<evidence type="ECO:0000259" key="9">
    <source>
        <dbReference type="PROSITE" id="PS50052"/>
    </source>
</evidence>
<reference evidence="10 11" key="1">
    <citation type="journal article" date="2016" name="Nat. Commun.">
        <title>Thousands of microbial genomes shed light on interconnected biogeochemical processes in an aquifer system.</title>
        <authorList>
            <person name="Anantharaman K."/>
            <person name="Brown C.T."/>
            <person name="Hug L.A."/>
            <person name="Sharon I."/>
            <person name="Castelle C.J."/>
            <person name="Probst A.J."/>
            <person name="Thomas B.C."/>
            <person name="Singh A."/>
            <person name="Wilkins M.J."/>
            <person name="Karaoz U."/>
            <person name="Brodie E.L."/>
            <person name="Williams K.H."/>
            <person name="Hubbard S.S."/>
            <person name="Banfield J.F."/>
        </authorList>
    </citation>
    <scope>NUCLEOTIDE SEQUENCE [LARGE SCALE GENOMIC DNA]</scope>
</reference>
<proteinExistence type="inferred from homology"/>
<dbReference type="EC" id="2.7.4.8" evidence="2"/>
<dbReference type="InterPro" id="IPR020590">
    <property type="entry name" value="Guanylate_kinase_CS"/>
</dbReference>
<keyword evidence="4" id="KW-0808">Transferase</keyword>
<dbReference type="Proteomes" id="UP000178490">
    <property type="component" value="Unassembled WGS sequence"/>
</dbReference>
<accession>A0A1F6P184</accession>
<evidence type="ECO:0000256" key="5">
    <source>
        <dbReference type="ARBA" id="ARBA00022741"/>
    </source>
</evidence>
<sequence length="190" mass="21333">MSSTGNLIIISSPSGGGKDAIISALLKRFDSSAKLITTTTRTPRPDDIDGTTYYFINKSTFEDKIKSHEIVEYNLYTGNYYGITKTELVNKLNNFQIVFTNIDIHGRRNLVDAGFKILSIFLLPENLEDLKLRISRRGGLSETEIDQRLETAKEEITSANEYDFQVVNKNGKMSETVDSVAKIITEHLST</sequence>
<evidence type="ECO:0000256" key="1">
    <source>
        <dbReference type="ARBA" id="ARBA00005790"/>
    </source>
</evidence>
<feature type="domain" description="Guanylate kinase-like" evidence="9">
    <location>
        <begin position="5"/>
        <end position="185"/>
    </location>
</feature>
<organism evidence="10 11">
    <name type="scientific">Candidatus Magasanikbacteria bacterium RIFOXYD2_FULL_36_9</name>
    <dbReference type="NCBI Taxonomy" id="1798707"/>
    <lineage>
        <taxon>Bacteria</taxon>
        <taxon>Candidatus Magasanikiibacteriota</taxon>
    </lineage>
</organism>
<comment type="caution">
    <text evidence="10">The sequence shown here is derived from an EMBL/GenBank/DDBJ whole genome shotgun (WGS) entry which is preliminary data.</text>
</comment>
<evidence type="ECO:0000256" key="6">
    <source>
        <dbReference type="ARBA" id="ARBA00022777"/>
    </source>
</evidence>
<evidence type="ECO:0000256" key="2">
    <source>
        <dbReference type="ARBA" id="ARBA00012961"/>
    </source>
</evidence>
<gene>
    <name evidence="10" type="ORF">A2537_02705</name>
</gene>
<evidence type="ECO:0000256" key="7">
    <source>
        <dbReference type="ARBA" id="ARBA00022840"/>
    </source>
</evidence>
<comment type="similarity">
    <text evidence="1">Belongs to the guanylate kinase family.</text>
</comment>
<dbReference type="GO" id="GO:0004385">
    <property type="term" value="F:GMP kinase activity"/>
    <property type="evidence" value="ECO:0007669"/>
    <property type="project" value="UniProtKB-EC"/>
</dbReference>
<evidence type="ECO:0000256" key="3">
    <source>
        <dbReference type="ARBA" id="ARBA00016296"/>
    </source>
</evidence>
<dbReference type="PANTHER" id="PTHR23117">
    <property type="entry name" value="GUANYLATE KINASE-RELATED"/>
    <property type="match status" value="1"/>
</dbReference>
<dbReference type="GO" id="GO:0005829">
    <property type="term" value="C:cytosol"/>
    <property type="evidence" value="ECO:0007669"/>
    <property type="project" value="TreeGrafter"/>
</dbReference>
<dbReference type="EMBL" id="MFRC01000017">
    <property type="protein sequence ID" value="OGH89917.1"/>
    <property type="molecule type" value="Genomic_DNA"/>
</dbReference>
<dbReference type="InterPro" id="IPR027417">
    <property type="entry name" value="P-loop_NTPase"/>
</dbReference>
<dbReference type="NCBIfam" id="TIGR03263">
    <property type="entry name" value="guanyl_kin"/>
    <property type="match status" value="1"/>
</dbReference>